<proteinExistence type="predicted"/>
<reference evidence="2 3" key="1">
    <citation type="submission" date="2024-01" db="EMBL/GenBank/DDBJ databases">
        <title>Comparative genomics of Cryptococcus and Kwoniella reveals pathogenesis evolution and contrasting modes of karyotype evolution via chromosome fusion or intercentromeric recombination.</title>
        <authorList>
            <person name="Coelho M.A."/>
            <person name="David-Palma M."/>
            <person name="Shea T."/>
            <person name="Bowers K."/>
            <person name="McGinley-Smith S."/>
            <person name="Mohammad A.W."/>
            <person name="Gnirke A."/>
            <person name="Yurkov A.M."/>
            <person name="Nowrousian M."/>
            <person name="Sun S."/>
            <person name="Cuomo C.A."/>
            <person name="Heitman J."/>
        </authorList>
    </citation>
    <scope>NUCLEOTIDE SEQUENCE [LARGE SCALE GENOMIC DNA]</scope>
    <source>
        <strain evidence="2">CBS 11374</strain>
    </source>
</reference>
<name>A0ABZ1CYQ4_9TREE</name>
<dbReference type="EMBL" id="CP141884">
    <property type="protein sequence ID" value="WRT66703.1"/>
    <property type="molecule type" value="Genomic_DNA"/>
</dbReference>
<dbReference type="GeneID" id="87955795"/>
<organism evidence="2 3">
    <name type="scientific">Kwoniella shivajii</name>
    <dbReference type="NCBI Taxonomy" id="564305"/>
    <lineage>
        <taxon>Eukaryota</taxon>
        <taxon>Fungi</taxon>
        <taxon>Dikarya</taxon>
        <taxon>Basidiomycota</taxon>
        <taxon>Agaricomycotina</taxon>
        <taxon>Tremellomycetes</taxon>
        <taxon>Tremellales</taxon>
        <taxon>Cryptococcaceae</taxon>
        <taxon>Kwoniella</taxon>
    </lineage>
</organism>
<evidence type="ECO:0000313" key="2">
    <source>
        <dbReference type="EMBL" id="WRT66703.1"/>
    </source>
</evidence>
<keyword evidence="3" id="KW-1185">Reference proteome</keyword>
<accession>A0ABZ1CYQ4</accession>
<sequence length="152" mass="16385">MSSQKATMRYMMQKGVDGHVSNLIPIIVDTGGSPRLPASSGRTPAAVDLQDLELARRVVMFSSPPINPTRTTLRGNERPLGVFTGPPSYDDPKQASALTGSGQWLESQCSRERYRTDVTLVATKPINLTCVDLATGSPRKSLKAFAVTIVNP</sequence>
<dbReference type="RefSeq" id="XP_062791443.1">
    <property type="nucleotide sequence ID" value="XM_062935392.1"/>
</dbReference>
<protein>
    <submittedName>
        <fullName evidence="2">Uncharacterized protein</fullName>
    </submittedName>
</protein>
<dbReference type="Proteomes" id="UP001329825">
    <property type="component" value="Chromosome 4"/>
</dbReference>
<evidence type="ECO:0000256" key="1">
    <source>
        <dbReference type="SAM" id="MobiDB-lite"/>
    </source>
</evidence>
<evidence type="ECO:0000313" key="3">
    <source>
        <dbReference type="Proteomes" id="UP001329825"/>
    </source>
</evidence>
<feature type="region of interest" description="Disordered" evidence="1">
    <location>
        <begin position="65"/>
        <end position="91"/>
    </location>
</feature>
<gene>
    <name evidence="2" type="ORF">IL334_003664</name>
</gene>